<protein>
    <submittedName>
        <fullName evidence="1">Uncharacterized protein</fullName>
    </submittedName>
</protein>
<gene>
    <name evidence="1" type="ORF">A5642_04435</name>
</gene>
<dbReference type="OrthoDB" id="4964680at2"/>
<proteinExistence type="predicted"/>
<dbReference type="EMBL" id="LZSF01000260">
    <property type="protein sequence ID" value="OBA79003.1"/>
    <property type="molecule type" value="Genomic_DNA"/>
</dbReference>
<sequence>MMAELELPTLAQITDWDVQHLVDAAAQWNKTADLWENSFHEVWQGTLRPGGTTWEGSAAENAQDIAWRDLVKVRGSADALRAAASIAHTGASSLSDVKRLALNAIDEARTNEFAVAEDLSVTEVRYRFVARERESRESMADDHSADIRHFAANLVALDRDIAHRLRATMSGIGAPIYSV</sequence>
<accession>A0A1A0M2C9</accession>
<reference evidence="1 2" key="1">
    <citation type="submission" date="2016-06" db="EMBL/GenBank/DDBJ databases">
        <authorList>
            <person name="Kjaerup R.B."/>
            <person name="Dalgaard T.S."/>
            <person name="Juul-Madsen H.R."/>
        </authorList>
    </citation>
    <scope>NUCLEOTIDE SEQUENCE [LARGE SCALE GENOMIC DNA]</scope>
    <source>
        <strain evidence="1 2">1199456.5</strain>
    </source>
</reference>
<dbReference type="Proteomes" id="UP000093962">
    <property type="component" value="Unassembled WGS sequence"/>
</dbReference>
<evidence type="ECO:0000313" key="1">
    <source>
        <dbReference type="EMBL" id="OBA79003.1"/>
    </source>
</evidence>
<dbReference type="RefSeq" id="WP_064860628.1">
    <property type="nucleotide sequence ID" value="NZ_LZSF01000260.1"/>
</dbReference>
<comment type="caution">
    <text evidence="1">The sequence shown here is derived from an EMBL/GenBank/DDBJ whole genome shotgun (WGS) entry which is preliminary data.</text>
</comment>
<dbReference type="AlphaFoldDB" id="A0A1A0M2C9"/>
<name>A0A1A0M2C9_MYCMU</name>
<evidence type="ECO:0000313" key="2">
    <source>
        <dbReference type="Proteomes" id="UP000093962"/>
    </source>
</evidence>
<organism evidence="1 2">
    <name type="scientific">Mycolicibacterium mucogenicum</name>
    <name type="common">Mycobacterium mucogenicum</name>
    <dbReference type="NCBI Taxonomy" id="56689"/>
    <lineage>
        <taxon>Bacteria</taxon>
        <taxon>Bacillati</taxon>
        <taxon>Actinomycetota</taxon>
        <taxon>Actinomycetes</taxon>
        <taxon>Mycobacteriales</taxon>
        <taxon>Mycobacteriaceae</taxon>
        <taxon>Mycolicibacterium</taxon>
    </lineage>
</organism>